<feature type="signal peptide" evidence="2">
    <location>
        <begin position="1"/>
        <end position="17"/>
    </location>
</feature>
<name>A0A5N6XMR8_9EURO</name>
<reference evidence="3" key="1">
    <citation type="submission" date="2019-04" db="EMBL/GenBank/DDBJ databases">
        <title>Friends and foes A comparative genomics study of 23 Aspergillus species from section Flavi.</title>
        <authorList>
            <consortium name="DOE Joint Genome Institute"/>
            <person name="Kjaerbolling I."/>
            <person name="Vesth T."/>
            <person name="Frisvad J.C."/>
            <person name="Nybo J.L."/>
            <person name="Theobald S."/>
            <person name="Kildgaard S."/>
            <person name="Isbrandt T."/>
            <person name="Kuo A."/>
            <person name="Sato A."/>
            <person name="Lyhne E.K."/>
            <person name="Kogle M.E."/>
            <person name="Wiebenga A."/>
            <person name="Kun R.S."/>
            <person name="Lubbers R.J."/>
            <person name="Makela M.R."/>
            <person name="Barry K."/>
            <person name="Chovatia M."/>
            <person name="Clum A."/>
            <person name="Daum C."/>
            <person name="Haridas S."/>
            <person name="He G."/>
            <person name="LaButti K."/>
            <person name="Lipzen A."/>
            <person name="Mondo S."/>
            <person name="Riley R."/>
            <person name="Salamov A."/>
            <person name="Simmons B.A."/>
            <person name="Magnuson J.K."/>
            <person name="Henrissat B."/>
            <person name="Mortensen U.H."/>
            <person name="Larsen T.O."/>
            <person name="Devries R.P."/>
            <person name="Grigoriev I.V."/>
            <person name="Machida M."/>
            <person name="Baker S.E."/>
            <person name="Andersen M.R."/>
        </authorList>
    </citation>
    <scope>NUCLEOTIDE SEQUENCE</scope>
    <source>
        <strain evidence="3">CBS 117612</strain>
    </source>
</reference>
<dbReference type="AlphaFoldDB" id="A0A5N6XMR8"/>
<protein>
    <submittedName>
        <fullName evidence="3">Uncharacterized protein</fullName>
    </submittedName>
</protein>
<dbReference type="Proteomes" id="UP000325558">
    <property type="component" value="Unassembled WGS sequence"/>
</dbReference>
<accession>A0A5N6XMR8</accession>
<feature type="compositionally biased region" description="Basic and acidic residues" evidence="1">
    <location>
        <begin position="77"/>
        <end position="86"/>
    </location>
</feature>
<sequence length="98" mass="10508">MMTLAAAFAMVMPGVRSTPWRSIPGGFSWTLICVHRKVLLCGNMSFLMRTSILKIAEETSPTGGYFTGPNGIGDSTENQHDSKDSRGALTYGGYSTGL</sequence>
<keyword evidence="2" id="KW-0732">Signal</keyword>
<evidence type="ECO:0000313" key="3">
    <source>
        <dbReference type="EMBL" id="KAE8334168.1"/>
    </source>
</evidence>
<feature type="region of interest" description="Disordered" evidence="1">
    <location>
        <begin position="66"/>
        <end position="98"/>
    </location>
</feature>
<dbReference type="EMBL" id="ML737361">
    <property type="protein sequence ID" value="KAE8334168.1"/>
    <property type="molecule type" value="Genomic_DNA"/>
</dbReference>
<evidence type="ECO:0000256" key="2">
    <source>
        <dbReference type="SAM" id="SignalP"/>
    </source>
</evidence>
<organism evidence="3">
    <name type="scientific">Aspergillus arachidicola</name>
    <dbReference type="NCBI Taxonomy" id="656916"/>
    <lineage>
        <taxon>Eukaryota</taxon>
        <taxon>Fungi</taxon>
        <taxon>Dikarya</taxon>
        <taxon>Ascomycota</taxon>
        <taxon>Pezizomycotina</taxon>
        <taxon>Eurotiomycetes</taxon>
        <taxon>Eurotiomycetidae</taxon>
        <taxon>Eurotiales</taxon>
        <taxon>Aspergillaceae</taxon>
        <taxon>Aspergillus</taxon>
        <taxon>Aspergillus subgen. Circumdati</taxon>
    </lineage>
</organism>
<gene>
    <name evidence="3" type="ORF">BDV24DRAFT_146295</name>
</gene>
<proteinExistence type="predicted"/>
<evidence type="ECO:0000256" key="1">
    <source>
        <dbReference type="SAM" id="MobiDB-lite"/>
    </source>
</evidence>
<feature type="chain" id="PRO_5024883695" evidence="2">
    <location>
        <begin position="18"/>
        <end position="98"/>
    </location>
</feature>